<dbReference type="Gene3D" id="1.20.5.4130">
    <property type="match status" value="1"/>
</dbReference>
<evidence type="ECO:0000313" key="2">
    <source>
        <dbReference type="Proteomes" id="UP000236630"/>
    </source>
</evidence>
<name>A0A2H5QW09_CITUN</name>
<accession>A0A2H5QW09</accession>
<proteinExistence type="predicted"/>
<organism evidence="1 2">
    <name type="scientific">Citrus unshiu</name>
    <name type="common">Satsuma mandarin</name>
    <name type="synonym">Citrus nobilis var. unshiu</name>
    <dbReference type="NCBI Taxonomy" id="55188"/>
    <lineage>
        <taxon>Eukaryota</taxon>
        <taxon>Viridiplantae</taxon>
        <taxon>Streptophyta</taxon>
        <taxon>Embryophyta</taxon>
        <taxon>Tracheophyta</taxon>
        <taxon>Spermatophyta</taxon>
        <taxon>Magnoliopsida</taxon>
        <taxon>eudicotyledons</taxon>
        <taxon>Gunneridae</taxon>
        <taxon>Pentapetalae</taxon>
        <taxon>rosids</taxon>
        <taxon>malvids</taxon>
        <taxon>Sapindales</taxon>
        <taxon>Rutaceae</taxon>
        <taxon>Aurantioideae</taxon>
        <taxon>Citrus</taxon>
    </lineage>
</organism>
<comment type="caution">
    <text evidence="1">The sequence shown here is derived from an EMBL/GenBank/DDBJ whole genome shotgun (WGS) entry which is preliminary data.</text>
</comment>
<evidence type="ECO:0000313" key="1">
    <source>
        <dbReference type="EMBL" id="GAY68475.1"/>
    </source>
</evidence>
<dbReference type="AlphaFoldDB" id="A0A2H5QW09"/>
<dbReference type="Proteomes" id="UP000236630">
    <property type="component" value="Unassembled WGS sequence"/>
</dbReference>
<gene>
    <name evidence="1" type="ORF">CUMW_264430</name>
</gene>
<sequence>MLLDRFQGGFEGGGDMDINIRLFSERLRRVLAGEEVTLPDAAKQPIHNFHAEIEIVTSLLRDFEDDISCLLVQKIGDLEIDNPDLATVMDEINCFAYESEKVIGTFINSIAQQKSQSRYNKDVCDALQGLQSRITEIKQRVQQLKHIDFEIMDGLRSVEAESSYFPASSS</sequence>
<evidence type="ECO:0008006" key="3">
    <source>
        <dbReference type="Google" id="ProtNLM"/>
    </source>
</evidence>
<reference evidence="1 2" key="1">
    <citation type="journal article" date="2017" name="Front. Genet.">
        <title>Draft sequencing of the heterozygous diploid genome of Satsuma (Citrus unshiu Marc.) using a hybrid assembly approach.</title>
        <authorList>
            <person name="Shimizu T."/>
            <person name="Tanizawa Y."/>
            <person name="Mochizuki T."/>
            <person name="Nagasaki H."/>
            <person name="Yoshioka T."/>
            <person name="Toyoda A."/>
            <person name="Fujiyama A."/>
            <person name="Kaminuma E."/>
            <person name="Nakamura Y."/>
        </authorList>
    </citation>
    <scope>NUCLEOTIDE SEQUENCE [LARGE SCALE GENOMIC DNA]</scope>
    <source>
        <strain evidence="2">cv. Miyagawa wase</strain>
    </source>
</reference>
<dbReference type="EMBL" id="BDQV01000890">
    <property type="protein sequence ID" value="GAY68475.1"/>
    <property type="molecule type" value="Genomic_DNA"/>
</dbReference>
<protein>
    <recommendedName>
        <fullName evidence="3">Rx N-terminal domain-containing protein</fullName>
    </recommendedName>
</protein>
<keyword evidence="2" id="KW-1185">Reference proteome</keyword>